<proteinExistence type="predicted"/>
<dbReference type="PANTHER" id="PTHR24045:SF0">
    <property type="entry name" value="N-ACETYLGLUCOSAMINE-1-PHOSPHOTRANSFERASE SUBUNITS ALPHA_BETA"/>
    <property type="match status" value="1"/>
</dbReference>
<evidence type="ECO:0000313" key="5">
    <source>
        <dbReference type="Proteomes" id="UP001149090"/>
    </source>
</evidence>
<dbReference type="InterPro" id="IPR047141">
    <property type="entry name" value="Stealth"/>
</dbReference>
<keyword evidence="1" id="KW-0808">Transferase</keyword>
<organism evidence="4 5">
    <name type="scientific">Anaeramoeba ignava</name>
    <name type="common">Anaerobic marine amoeba</name>
    <dbReference type="NCBI Taxonomy" id="1746090"/>
    <lineage>
        <taxon>Eukaryota</taxon>
        <taxon>Metamonada</taxon>
        <taxon>Anaeramoebidae</taxon>
        <taxon>Anaeramoeba</taxon>
    </lineage>
</organism>
<evidence type="ECO:0000259" key="3">
    <source>
        <dbReference type="Pfam" id="PF17103"/>
    </source>
</evidence>
<dbReference type="GO" id="GO:0005794">
    <property type="term" value="C:Golgi apparatus"/>
    <property type="evidence" value="ECO:0007669"/>
    <property type="project" value="TreeGrafter"/>
</dbReference>
<dbReference type="EMBL" id="JAPDFW010000011">
    <property type="protein sequence ID" value="KAJ5080322.1"/>
    <property type="molecule type" value="Genomic_DNA"/>
</dbReference>
<dbReference type="Pfam" id="PF17103">
    <property type="entry name" value="Stealth_CR4"/>
    <property type="match status" value="1"/>
</dbReference>
<feature type="transmembrane region" description="Helical" evidence="2">
    <location>
        <begin position="118"/>
        <end position="140"/>
    </location>
</feature>
<comment type="caution">
    <text evidence="4">The sequence shown here is derived from an EMBL/GenBank/DDBJ whole genome shotgun (WGS) entry which is preliminary data.</text>
</comment>
<name>A0A9Q0RHJ9_ANAIG</name>
<keyword evidence="2" id="KW-1133">Transmembrane helix</keyword>
<feature type="domain" description="Stealth protein CR4 conserved region 4" evidence="3">
    <location>
        <begin position="43"/>
        <end position="99"/>
    </location>
</feature>
<dbReference type="Proteomes" id="UP001149090">
    <property type="component" value="Unassembled WGS sequence"/>
</dbReference>
<evidence type="ECO:0000313" key="4">
    <source>
        <dbReference type="EMBL" id="KAJ5080322.1"/>
    </source>
</evidence>
<evidence type="ECO:0000256" key="2">
    <source>
        <dbReference type="SAM" id="Phobius"/>
    </source>
</evidence>
<keyword evidence="2" id="KW-0812">Transmembrane</keyword>
<dbReference type="AlphaFoldDB" id="A0A9Q0RHJ9"/>
<dbReference type="GO" id="GO:0046835">
    <property type="term" value="P:carbohydrate phosphorylation"/>
    <property type="evidence" value="ECO:0007669"/>
    <property type="project" value="TreeGrafter"/>
</dbReference>
<dbReference type="InterPro" id="IPR031356">
    <property type="entry name" value="Stealth_CR4"/>
</dbReference>
<dbReference type="PANTHER" id="PTHR24045">
    <property type="match status" value="1"/>
</dbReference>
<keyword evidence="2" id="KW-0472">Membrane</keyword>
<dbReference type="GO" id="GO:0003976">
    <property type="term" value="F:UDP-N-acetylglucosamine-lysosomal-enzyme N-acetylglucosaminephosphotransferase activity"/>
    <property type="evidence" value="ECO:0007669"/>
    <property type="project" value="TreeGrafter"/>
</dbReference>
<accession>A0A9Q0RHJ9</accession>
<dbReference type="OrthoDB" id="263283at2759"/>
<reference evidence="4" key="1">
    <citation type="submission" date="2022-10" db="EMBL/GenBank/DDBJ databases">
        <title>Novel sulphate-reducing endosymbionts in the free-living metamonad Anaeramoeba.</title>
        <authorList>
            <person name="Jerlstrom-Hultqvist J."/>
            <person name="Cepicka I."/>
            <person name="Gallot-Lavallee L."/>
            <person name="Salas-Leiva D."/>
            <person name="Curtis B.A."/>
            <person name="Zahonova K."/>
            <person name="Pipaliya S."/>
            <person name="Dacks J."/>
            <person name="Roger A.J."/>
        </authorList>
    </citation>
    <scope>NUCLEOTIDE SEQUENCE</scope>
    <source>
        <strain evidence="4">BMAN</strain>
    </source>
</reference>
<keyword evidence="5" id="KW-1185">Reference proteome</keyword>
<dbReference type="GO" id="GO:0016256">
    <property type="term" value="P:N-glycan processing to lysosome"/>
    <property type="evidence" value="ECO:0007669"/>
    <property type="project" value="TreeGrafter"/>
</dbReference>
<sequence length="154" mass="18595">MDLIEKRYSTKKNNLYEMREENEAVQGFVMVYSEIKDTREKLDEVIRNRPKFMCLNDDKNYSHPEAELVTEEVAEFLELFFPFPSQFELKDGETNQFLYLDEMIEFENQTTNQKKNHLIWLFIILIILIFVTPLVVVKIIRKNRNNLPIRVWKV</sequence>
<evidence type="ECO:0000256" key="1">
    <source>
        <dbReference type="ARBA" id="ARBA00022679"/>
    </source>
</evidence>
<gene>
    <name evidence="4" type="ORF">M0811_03807</name>
</gene>
<protein>
    <recommendedName>
        <fullName evidence="3">Stealth protein CR4 conserved region 4 domain-containing protein</fullName>
    </recommendedName>
</protein>